<evidence type="ECO:0000256" key="2">
    <source>
        <dbReference type="SAM" id="Phobius"/>
    </source>
</evidence>
<feature type="transmembrane region" description="Helical" evidence="2">
    <location>
        <begin position="337"/>
        <end position="359"/>
    </location>
</feature>
<protein>
    <submittedName>
        <fullName evidence="3">Uncharacterized protein</fullName>
    </submittedName>
</protein>
<name>A0AAJ6HWQ7_9ACTN</name>
<keyword evidence="2" id="KW-1133">Transmembrane helix</keyword>
<dbReference type="AlphaFoldDB" id="A0AAJ6HWQ7"/>
<proteinExistence type="predicted"/>
<feature type="transmembrane region" description="Helical" evidence="2">
    <location>
        <begin position="365"/>
        <end position="382"/>
    </location>
</feature>
<keyword evidence="2" id="KW-0812">Transmembrane</keyword>
<feature type="region of interest" description="Disordered" evidence="1">
    <location>
        <begin position="390"/>
        <end position="417"/>
    </location>
</feature>
<dbReference type="Proteomes" id="UP001235874">
    <property type="component" value="Chromosome"/>
</dbReference>
<reference evidence="3 4" key="1">
    <citation type="submission" date="2023-07" db="EMBL/GenBank/DDBJ databases">
        <title>Micromonospora profundi TRM 95458 converts glycerol to a new osmotic compound.</title>
        <authorList>
            <person name="Lu D."/>
        </authorList>
    </citation>
    <scope>NUCLEOTIDE SEQUENCE [LARGE SCALE GENOMIC DNA]</scope>
    <source>
        <strain evidence="3 4">TRM95458</strain>
    </source>
</reference>
<feature type="transmembrane region" description="Helical" evidence="2">
    <location>
        <begin position="301"/>
        <end position="325"/>
    </location>
</feature>
<accession>A0AAJ6HWQ7</accession>
<keyword evidence="2" id="KW-0472">Membrane</keyword>
<keyword evidence="4" id="KW-1185">Reference proteome</keyword>
<feature type="transmembrane region" description="Helical" evidence="2">
    <location>
        <begin position="273"/>
        <end position="289"/>
    </location>
</feature>
<sequence length="417" mass="44001">MRMLSTTVLRLQRSQISVQALTRLSSVALFLYASWADNDRLALVALLGTLLAIPYTLMEALVGRPLSAGVVPDDWRLESWARRVSALVALPVAAVAFLSVSVALPDSSITDRLCVVAPVLLQLPVEAMFWACARTRSPGSANLIPQLTALGTLVSGVLLLSADVRVDIAAVPAQLAVLAWVTLRSRVASVGTIRPGARQSLSVGSVYCVAALADLAYTIALPSVAGAAAGQTAVVVLRALDLVFGPFHVVLSASTREDIVAGRTARWRTVTRGLTLVAWLGVSVVVLASEQVRRLLAPDLAAVGAAAIAGYCLYKMLLAVSTWLSVRHMTWARPRRYLASAIGSRIIAFAGVAVALVWAADVSDLVLQLLLCEALVVVWFLGRMRQTPAESTSADARPPGHVGAHRATRATASSAPV</sequence>
<evidence type="ECO:0000313" key="3">
    <source>
        <dbReference type="EMBL" id="WLS45940.1"/>
    </source>
</evidence>
<evidence type="ECO:0000256" key="1">
    <source>
        <dbReference type="SAM" id="MobiDB-lite"/>
    </source>
</evidence>
<dbReference type="EMBL" id="CP130472">
    <property type="protein sequence ID" value="WLS45940.1"/>
    <property type="molecule type" value="Genomic_DNA"/>
</dbReference>
<feature type="transmembrane region" description="Helical" evidence="2">
    <location>
        <begin position="84"/>
        <end position="103"/>
    </location>
</feature>
<organism evidence="3 4">
    <name type="scientific">Micromonospora profundi</name>
    <dbReference type="NCBI Taxonomy" id="1420889"/>
    <lineage>
        <taxon>Bacteria</taxon>
        <taxon>Bacillati</taxon>
        <taxon>Actinomycetota</taxon>
        <taxon>Actinomycetes</taxon>
        <taxon>Micromonosporales</taxon>
        <taxon>Micromonosporaceae</taxon>
        <taxon>Micromonospora</taxon>
    </lineage>
</organism>
<gene>
    <name evidence="3" type="ORF">Q3V37_01245</name>
</gene>
<feature type="transmembrane region" description="Helical" evidence="2">
    <location>
        <begin position="42"/>
        <end position="63"/>
    </location>
</feature>
<dbReference type="KEGG" id="mprn:Q3V37_01245"/>
<evidence type="ECO:0000313" key="4">
    <source>
        <dbReference type="Proteomes" id="UP001235874"/>
    </source>
</evidence>